<keyword evidence="4 7" id="KW-0812">Transmembrane</keyword>
<evidence type="ECO:0000256" key="6">
    <source>
        <dbReference type="ARBA" id="ARBA00023136"/>
    </source>
</evidence>
<feature type="transmembrane region" description="Helical" evidence="7">
    <location>
        <begin position="338"/>
        <end position="359"/>
    </location>
</feature>
<organism evidence="9 10">
    <name type="scientific">Paenibacillus cellulosilyticus</name>
    <dbReference type="NCBI Taxonomy" id="375489"/>
    <lineage>
        <taxon>Bacteria</taxon>
        <taxon>Bacillati</taxon>
        <taxon>Bacillota</taxon>
        <taxon>Bacilli</taxon>
        <taxon>Bacillales</taxon>
        <taxon>Paenibacillaceae</taxon>
        <taxon>Paenibacillus</taxon>
    </lineage>
</organism>
<evidence type="ECO:0000256" key="5">
    <source>
        <dbReference type="ARBA" id="ARBA00022989"/>
    </source>
</evidence>
<evidence type="ECO:0000256" key="1">
    <source>
        <dbReference type="ARBA" id="ARBA00004651"/>
    </source>
</evidence>
<dbReference type="PROSITE" id="PS50850">
    <property type="entry name" value="MFS"/>
    <property type="match status" value="1"/>
</dbReference>
<dbReference type="InterPro" id="IPR001958">
    <property type="entry name" value="Tet-R_TetA/multi-R_MdtG-like"/>
</dbReference>
<proteinExistence type="predicted"/>
<dbReference type="AlphaFoldDB" id="A0A2V2YVD7"/>
<reference evidence="9 10" key="1">
    <citation type="submission" date="2018-05" db="EMBL/GenBank/DDBJ databases">
        <title>Genomic Encyclopedia of Type Strains, Phase III (KMG-III): the genomes of soil and plant-associated and newly described type strains.</title>
        <authorList>
            <person name="Whitman W."/>
        </authorList>
    </citation>
    <scope>NUCLEOTIDE SEQUENCE [LARGE SCALE GENOMIC DNA]</scope>
    <source>
        <strain evidence="9 10">CECT 5696</strain>
    </source>
</reference>
<name>A0A2V2YVD7_9BACL</name>
<comment type="subcellular location">
    <subcellularLocation>
        <location evidence="1">Cell membrane</location>
        <topology evidence="1">Multi-pass membrane protein</topology>
    </subcellularLocation>
</comment>
<keyword evidence="2" id="KW-0813">Transport</keyword>
<feature type="transmembrane region" description="Helical" evidence="7">
    <location>
        <begin position="131"/>
        <end position="153"/>
    </location>
</feature>
<dbReference type="RefSeq" id="WP_245946620.1">
    <property type="nucleotide sequence ID" value="NZ_CP054612.1"/>
</dbReference>
<keyword evidence="10" id="KW-1185">Reference proteome</keyword>
<evidence type="ECO:0000259" key="8">
    <source>
        <dbReference type="PROSITE" id="PS50850"/>
    </source>
</evidence>
<evidence type="ECO:0000256" key="2">
    <source>
        <dbReference type="ARBA" id="ARBA00022448"/>
    </source>
</evidence>
<evidence type="ECO:0000313" key="9">
    <source>
        <dbReference type="EMBL" id="PWW04819.1"/>
    </source>
</evidence>
<dbReference type="GO" id="GO:0022857">
    <property type="term" value="F:transmembrane transporter activity"/>
    <property type="evidence" value="ECO:0007669"/>
    <property type="project" value="InterPro"/>
</dbReference>
<dbReference type="EMBL" id="QGTQ01000006">
    <property type="protein sequence ID" value="PWW04819.1"/>
    <property type="molecule type" value="Genomic_DNA"/>
</dbReference>
<dbReference type="GO" id="GO:0005886">
    <property type="term" value="C:plasma membrane"/>
    <property type="evidence" value="ECO:0007669"/>
    <property type="project" value="UniProtKB-SubCell"/>
</dbReference>
<feature type="transmembrane region" description="Helical" evidence="7">
    <location>
        <begin position="159"/>
        <end position="183"/>
    </location>
</feature>
<keyword evidence="6 7" id="KW-0472">Membrane</keyword>
<dbReference type="InterPro" id="IPR011701">
    <property type="entry name" value="MFS"/>
</dbReference>
<dbReference type="SUPFAM" id="SSF103473">
    <property type="entry name" value="MFS general substrate transporter"/>
    <property type="match status" value="1"/>
</dbReference>
<feature type="transmembrane region" description="Helical" evidence="7">
    <location>
        <begin position="9"/>
        <end position="33"/>
    </location>
</feature>
<feature type="transmembrane region" description="Helical" evidence="7">
    <location>
        <begin position="102"/>
        <end position="124"/>
    </location>
</feature>
<evidence type="ECO:0000256" key="3">
    <source>
        <dbReference type="ARBA" id="ARBA00022475"/>
    </source>
</evidence>
<keyword evidence="5 7" id="KW-1133">Transmembrane helix</keyword>
<feature type="transmembrane region" description="Helical" evidence="7">
    <location>
        <begin position="279"/>
        <end position="296"/>
    </location>
</feature>
<sequence>MEQWKRNLYILWIGLFLNHMAYTLSVPFFPLFLQQDLGIKSGLEVWAGVSISVSFLISGLCAPFWGSLADRYGSKLMLFRSGVGLGLAHLANFFVYDPVTFILVRIFQGLMAGFSPASVTFVGTNTPEKHVGYALGVISTSTAAGGIIGPLAGGVLSQWVGLRGCFIASAIITLLSATIVLGVKEVHRRRSTERTSVVQDVKRAATNPKLLRIYGLILLVSTSVLILEPLITIYVVHLGGSQSNATLSSGIVFSAIGVATVLMGPRWGKIGGRIGYNKTLFIGLIGGGLGNLLQMFVHNLVGFGLLRFSYGLFFAAVFPALNALIIQHADREFRGRAVSLSQSANQFGIVAGPLLGGLLGGWLDIPYIFLLTGIALLAAAWSVKGSMFMRPIAREQGAASSDT</sequence>
<feature type="transmembrane region" description="Helical" evidence="7">
    <location>
        <begin position="308"/>
        <end position="326"/>
    </location>
</feature>
<dbReference type="Pfam" id="PF07690">
    <property type="entry name" value="MFS_1"/>
    <property type="match status" value="1"/>
</dbReference>
<dbReference type="PANTHER" id="PTHR43414">
    <property type="entry name" value="MULTIDRUG RESISTANCE PROTEIN MDTG"/>
    <property type="match status" value="1"/>
</dbReference>
<dbReference type="InterPro" id="IPR036259">
    <property type="entry name" value="MFS_trans_sf"/>
</dbReference>
<feature type="domain" description="Major facilitator superfamily (MFS) profile" evidence="8">
    <location>
        <begin position="7"/>
        <end position="390"/>
    </location>
</feature>
<dbReference type="Gene3D" id="1.20.1250.20">
    <property type="entry name" value="MFS general substrate transporter like domains"/>
    <property type="match status" value="2"/>
</dbReference>
<gene>
    <name evidence="9" type="ORF">DFQ01_106103</name>
</gene>
<dbReference type="Proteomes" id="UP000246635">
    <property type="component" value="Unassembled WGS sequence"/>
</dbReference>
<accession>A0A2V2YVD7</accession>
<dbReference type="PANTHER" id="PTHR43414:SF1">
    <property type="entry name" value="PEPTIDE PERMEASE"/>
    <property type="match status" value="1"/>
</dbReference>
<feature type="transmembrane region" description="Helical" evidence="7">
    <location>
        <begin position="45"/>
        <end position="65"/>
    </location>
</feature>
<protein>
    <submittedName>
        <fullName evidence="9">Putative MFS family arabinose efflux permease</fullName>
    </submittedName>
</protein>
<keyword evidence="3" id="KW-1003">Cell membrane</keyword>
<feature type="transmembrane region" description="Helical" evidence="7">
    <location>
        <begin position="365"/>
        <end position="383"/>
    </location>
</feature>
<dbReference type="PRINTS" id="PR01035">
    <property type="entry name" value="TCRTETA"/>
</dbReference>
<feature type="transmembrane region" description="Helical" evidence="7">
    <location>
        <begin position="247"/>
        <end position="267"/>
    </location>
</feature>
<evidence type="ECO:0000313" key="10">
    <source>
        <dbReference type="Proteomes" id="UP000246635"/>
    </source>
</evidence>
<dbReference type="InterPro" id="IPR020846">
    <property type="entry name" value="MFS_dom"/>
</dbReference>
<comment type="caution">
    <text evidence="9">The sequence shown here is derived from an EMBL/GenBank/DDBJ whole genome shotgun (WGS) entry which is preliminary data.</text>
</comment>
<feature type="transmembrane region" description="Helical" evidence="7">
    <location>
        <begin position="77"/>
        <end position="96"/>
    </location>
</feature>
<evidence type="ECO:0000256" key="7">
    <source>
        <dbReference type="SAM" id="Phobius"/>
    </source>
</evidence>
<feature type="transmembrane region" description="Helical" evidence="7">
    <location>
        <begin position="213"/>
        <end position="235"/>
    </location>
</feature>
<evidence type="ECO:0000256" key="4">
    <source>
        <dbReference type="ARBA" id="ARBA00022692"/>
    </source>
</evidence>